<organism evidence="4 5">
    <name type="scientific">Kitasatospora gansuensis</name>
    <dbReference type="NCBI Taxonomy" id="258050"/>
    <lineage>
        <taxon>Bacteria</taxon>
        <taxon>Bacillati</taxon>
        <taxon>Actinomycetota</taxon>
        <taxon>Actinomycetes</taxon>
        <taxon>Kitasatosporales</taxon>
        <taxon>Streptomycetaceae</taxon>
        <taxon>Kitasatospora</taxon>
    </lineage>
</organism>
<feature type="region of interest" description="Disordered" evidence="1">
    <location>
        <begin position="507"/>
        <end position="541"/>
    </location>
</feature>
<proteinExistence type="predicted"/>
<evidence type="ECO:0000313" key="4">
    <source>
        <dbReference type="EMBL" id="MBB4949883.1"/>
    </source>
</evidence>
<dbReference type="Gene3D" id="2.60.120.200">
    <property type="match status" value="1"/>
</dbReference>
<reference evidence="4 5" key="1">
    <citation type="submission" date="2020-08" db="EMBL/GenBank/DDBJ databases">
        <title>Sequencing the genomes of 1000 actinobacteria strains.</title>
        <authorList>
            <person name="Klenk H.-P."/>
        </authorList>
    </citation>
    <scope>NUCLEOTIDE SEQUENCE [LARGE SCALE GENOMIC DNA]</scope>
    <source>
        <strain evidence="4 5">DSM 44786</strain>
    </source>
</reference>
<dbReference type="PANTHER" id="PTHR34819:SF3">
    <property type="entry name" value="CELL SURFACE PROTEIN"/>
    <property type="match status" value="1"/>
</dbReference>
<evidence type="ECO:0000259" key="3">
    <source>
        <dbReference type="Pfam" id="PF01345"/>
    </source>
</evidence>
<evidence type="ECO:0000256" key="2">
    <source>
        <dbReference type="SAM" id="SignalP"/>
    </source>
</evidence>
<feature type="compositionally biased region" description="Low complexity" evidence="1">
    <location>
        <begin position="649"/>
        <end position="662"/>
    </location>
</feature>
<dbReference type="EMBL" id="JACHJR010000001">
    <property type="protein sequence ID" value="MBB4949883.1"/>
    <property type="molecule type" value="Genomic_DNA"/>
</dbReference>
<dbReference type="InterPro" id="IPR051172">
    <property type="entry name" value="Chlamydia_OmcB"/>
</dbReference>
<accession>A0A7W7SH95</accession>
<dbReference type="NCBIfam" id="TIGR01451">
    <property type="entry name" value="B_ant_repeat"/>
    <property type="match status" value="3"/>
</dbReference>
<comment type="caution">
    <text evidence="4">The sequence shown here is derived from an EMBL/GenBank/DDBJ whole genome shotgun (WGS) entry which is preliminary data.</text>
</comment>
<protein>
    <submittedName>
        <fullName evidence="4">Putative repeat protein (TIGR01451 family)</fullName>
    </submittedName>
</protein>
<dbReference type="RefSeq" id="WP_246511095.1">
    <property type="nucleotide sequence ID" value="NZ_JACHJR010000001.1"/>
</dbReference>
<feature type="domain" description="DUF11" evidence="3">
    <location>
        <begin position="430"/>
        <end position="536"/>
    </location>
</feature>
<dbReference type="InterPro" id="IPR001434">
    <property type="entry name" value="OmcB-like_DUF11"/>
</dbReference>
<feature type="region of interest" description="Disordered" evidence="1">
    <location>
        <begin position="649"/>
        <end position="687"/>
    </location>
</feature>
<feature type="domain" description="DUF11" evidence="3">
    <location>
        <begin position="548"/>
        <end position="663"/>
    </location>
</feature>
<keyword evidence="2" id="KW-0732">Signal</keyword>
<evidence type="ECO:0000256" key="1">
    <source>
        <dbReference type="SAM" id="MobiDB-lite"/>
    </source>
</evidence>
<dbReference type="Gene3D" id="2.60.40.10">
    <property type="entry name" value="Immunoglobulins"/>
    <property type="match status" value="1"/>
</dbReference>
<dbReference type="Pfam" id="PF01345">
    <property type="entry name" value="DUF11"/>
    <property type="match status" value="3"/>
</dbReference>
<feature type="signal peptide" evidence="2">
    <location>
        <begin position="1"/>
        <end position="22"/>
    </location>
</feature>
<dbReference type="AlphaFoldDB" id="A0A7W7SH95"/>
<dbReference type="GO" id="GO:0005975">
    <property type="term" value="P:carbohydrate metabolic process"/>
    <property type="evidence" value="ECO:0007669"/>
    <property type="project" value="UniProtKB-ARBA"/>
</dbReference>
<sequence length="687" mass="68626">MAAAVLGLGLIAAVAAGTPGHADPLGRTAHRATVTFPVHEAFDSATNSGTTSGTVTFDNGWMRLTSASASQAGAWQTNDSFPADLGIIAEFQYASWGGSTWDGKRGDGMAFFLADGAATRGTGALGGALGYACAGTTSTCNTNGLPGAFLGVGIDEFGNFSSNLIGNGGPGAATNKIVVRGGGDKNTGYRFGTSANGPGGSVETGSRAKLRTIRISLLPKDKKLLLSLWSDSGPGTTLTQLITDFDINTITDQPKLPSTLRVGFSASTGGATNNHEIADLTINAPANLSIAKTGTPASAKAGADRVTYTVTVSNDATNDVTGARVQDTVPGLTSVSWTCTASSGSTCGQASGTGNTIDTTADLKRGGTATYTVTGTAPTSPTTLRNTATVTAPKDRTDLNPADNTATAVTEITAGPADITTGKEALGKGPVIPGQTFDYRITTTNLGPADTTRAVMTDVLPSPLLYVSASPGCTADGRRISCGPVANLAAGAATSWTVTVRLDPAYAGDGSDARNTATSASDAVDPKADNNTSAATGPPGGVAAAQADLAAAKSAVGTTPVAPGETFDYRVTVTNTGPSQAVGVRALDPLPVTLAFVSSTDKCGSTGQSVTCTSTDPLAPGASRSWTFTVRLDPGYKGDGTDVRNTATAAATTADPVAANNTSPSAGPPGGTVRSPEADLDFGKTTP</sequence>
<dbReference type="Proteomes" id="UP000573327">
    <property type="component" value="Unassembled WGS sequence"/>
</dbReference>
<dbReference type="InterPro" id="IPR013783">
    <property type="entry name" value="Ig-like_fold"/>
</dbReference>
<feature type="chain" id="PRO_5030601261" evidence="2">
    <location>
        <begin position="23"/>
        <end position="687"/>
    </location>
</feature>
<dbReference type="PANTHER" id="PTHR34819">
    <property type="entry name" value="LARGE CYSTEINE-RICH PERIPLASMIC PROTEIN OMCB"/>
    <property type="match status" value="1"/>
</dbReference>
<keyword evidence="5" id="KW-1185">Reference proteome</keyword>
<dbReference type="SUPFAM" id="SSF49899">
    <property type="entry name" value="Concanavalin A-like lectins/glucanases"/>
    <property type="match status" value="1"/>
</dbReference>
<dbReference type="InterPro" id="IPR013320">
    <property type="entry name" value="ConA-like_dom_sf"/>
</dbReference>
<gene>
    <name evidence="4" type="ORF">F4556_005418</name>
</gene>
<evidence type="ECO:0000313" key="5">
    <source>
        <dbReference type="Proteomes" id="UP000573327"/>
    </source>
</evidence>
<name>A0A7W7SH95_9ACTN</name>
<feature type="domain" description="DUF11" evidence="3">
    <location>
        <begin position="288"/>
        <end position="408"/>
    </location>
</feature>
<dbReference type="InterPro" id="IPR047589">
    <property type="entry name" value="DUF11_rpt"/>
</dbReference>